<accession>A0A368GDP8</accession>
<name>A0A368GDP8_ANCCA</name>
<reference evidence="2 3" key="1">
    <citation type="submission" date="2014-10" db="EMBL/GenBank/DDBJ databases">
        <title>Draft genome of the hookworm Ancylostoma caninum.</title>
        <authorList>
            <person name="Mitreva M."/>
        </authorList>
    </citation>
    <scope>NUCLEOTIDE SEQUENCE [LARGE SCALE GENOMIC DNA]</scope>
    <source>
        <strain evidence="2 3">Baltimore</strain>
    </source>
</reference>
<sequence length="170" mass="19485">MSDKAKTRELPKAPALERKSGTRKTARFSTQSRTVVSTKLTGVTYVTIQSLKGSLQRTSAGRPRRSMDRCKRTLIIETSLRLLMPLEKMKRGVARGEHTQKTPKFTHLICQVELSVGKRIAYIGKPNRCHHLMRICRLHLRVVMMKKYAKHRTNASLKRISSDTSTDRIR</sequence>
<comment type="caution">
    <text evidence="2">The sequence shown here is derived from an EMBL/GenBank/DDBJ whole genome shotgun (WGS) entry which is preliminary data.</text>
</comment>
<protein>
    <submittedName>
        <fullName evidence="2">Uncharacterized protein</fullName>
    </submittedName>
</protein>
<evidence type="ECO:0000313" key="3">
    <source>
        <dbReference type="Proteomes" id="UP000252519"/>
    </source>
</evidence>
<keyword evidence="3" id="KW-1185">Reference proteome</keyword>
<dbReference type="EMBL" id="JOJR01000249">
    <property type="protein sequence ID" value="RCN41125.1"/>
    <property type="molecule type" value="Genomic_DNA"/>
</dbReference>
<dbReference type="AlphaFoldDB" id="A0A368GDP8"/>
<feature type="compositionally biased region" description="Basic and acidic residues" evidence="1">
    <location>
        <begin position="1"/>
        <end position="20"/>
    </location>
</feature>
<proteinExistence type="predicted"/>
<gene>
    <name evidence="2" type="ORF">ANCCAN_12916</name>
</gene>
<evidence type="ECO:0000256" key="1">
    <source>
        <dbReference type="SAM" id="MobiDB-lite"/>
    </source>
</evidence>
<dbReference type="Proteomes" id="UP000252519">
    <property type="component" value="Unassembled WGS sequence"/>
</dbReference>
<organism evidence="2 3">
    <name type="scientific">Ancylostoma caninum</name>
    <name type="common">Dog hookworm</name>
    <dbReference type="NCBI Taxonomy" id="29170"/>
    <lineage>
        <taxon>Eukaryota</taxon>
        <taxon>Metazoa</taxon>
        <taxon>Ecdysozoa</taxon>
        <taxon>Nematoda</taxon>
        <taxon>Chromadorea</taxon>
        <taxon>Rhabditida</taxon>
        <taxon>Rhabditina</taxon>
        <taxon>Rhabditomorpha</taxon>
        <taxon>Strongyloidea</taxon>
        <taxon>Ancylostomatidae</taxon>
        <taxon>Ancylostomatinae</taxon>
        <taxon>Ancylostoma</taxon>
    </lineage>
</organism>
<feature type="region of interest" description="Disordered" evidence="1">
    <location>
        <begin position="1"/>
        <end position="28"/>
    </location>
</feature>
<evidence type="ECO:0000313" key="2">
    <source>
        <dbReference type="EMBL" id="RCN41125.1"/>
    </source>
</evidence>